<feature type="transmembrane region" description="Helical" evidence="3">
    <location>
        <begin position="300"/>
        <end position="319"/>
    </location>
</feature>
<dbReference type="CDD" id="cd12915">
    <property type="entry name" value="PDC2_DGC_like"/>
    <property type="match status" value="1"/>
</dbReference>
<evidence type="ECO:0000313" key="5">
    <source>
        <dbReference type="EMBL" id="MFC5461092.1"/>
    </source>
</evidence>
<keyword evidence="6" id="KW-1185">Reference proteome</keyword>
<feature type="transmembrane region" description="Helical" evidence="3">
    <location>
        <begin position="20"/>
        <end position="44"/>
    </location>
</feature>
<dbReference type="PANTHER" id="PTHR45138">
    <property type="entry name" value="REGULATORY COMPONENTS OF SENSORY TRANSDUCTION SYSTEM"/>
    <property type="match status" value="1"/>
</dbReference>
<dbReference type="SUPFAM" id="SSF55073">
    <property type="entry name" value="Nucleotide cyclase"/>
    <property type="match status" value="1"/>
</dbReference>
<dbReference type="NCBIfam" id="TIGR00254">
    <property type="entry name" value="GGDEF"/>
    <property type="match status" value="1"/>
</dbReference>
<name>A0ABW0L897_9BURK</name>
<keyword evidence="3" id="KW-0472">Membrane</keyword>
<evidence type="ECO:0000256" key="2">
    <source>
        <dbReference type="ARBA" id="ARBA00034247"/>
    </source>
</evidence>
<dbReference type="RefSeq" id="WP_379784532.1">
    <property type="nucleotide sequence ID" value="NZ_JBHSMU010000015.1"/>
</dbReference>
<dbReference type="InterPro" id="IPR054327">
    <property type="entry name" value="His-kinase-like_sensor"/>
</dbReference>
<evidence type="ECO:0000259" key="4">
    <source>
        <dbReference type="PROSITE" id="PS50887"/>
    </source>
</evidence>
<dbReference type="Gene3D" id="3.30.70.270">
    <property type="match status" value="1"/>
</dbReference>
<dbReference type="InterPro" id="IPR043128">
    <property type="entry name" value="Rev_trsase/Diguanyl_cyclase"/>
</dbReference>
<dbReference type="InterPro" id="IPR050469">
    <property type="entry name" value="Diguanylate_Cyclase"/>
</dbReference>
<dbReference type="GO" id="GO:0052621">
    <property type="term" value="F:diguanylate cyclase activity"/>
    <property type="evidence" value="ECO:0007669"/>
    <property type="project" value="UniProtKB-EC"/>
</dbReference>
<dbReference type="EC" id="2.7.7.65" evidence="1"/>
<keyword evidence="3" id="KW-0812">Transmembrane</keyword>
<evidence type="ECO:0000256" key="1">
    <source>
        <dbReference type="ARBA" id="ARBA00012528"/>
    </source>
</evidence>
<feature type="domain" description="GGDEF" evidence="4">
    <location>
        <begin position="380"/>
        <end position="517"/>
    </location>
</feature>
<comment type="caution">
    <text evidence="5">The sequence shown here is derived from an EMBL/GenBank/DDBJ whole genome shotgun (WGS) entry which is preliminary data.</text>
</comment>
<protein>
    <recommendedName>
        <fullName evidence="1">diguanylate cyclase</fullName>
        <ecNumber evidence="1">2.7.7.65</ecNumber>
    </recommendedName>
</protein>
<dbReference type="Pfam" id="PF00990">
    <property type="entry name" value="GGDEF"/>
    <property type="match status" value="1"/>
</dbReference>
<dbReference type="Gene3D" id="3.30.450.20">
    <property type="entry name" value="PAS domain"/>
    <property type="match status" value="2"/>
</dbReference>
<dbReference type="Proteomes" id="UP001596050">
    <property type="component" value="Unassembled WGS sequence"/>
</dbReference>
<organism evidence="5 6">
    <name type="scientific">Massilia niabensis</name>
    <dbReference type="NCBI Taxonomy" id="544910"/>
    <lineage>
        <taxon>Bacteria</taxon>
        <taxon>Pseudomonadati</taxon>
        <taxon>Pseudomonadota</taxon>
        <taxon>Betaproteobacteria</taxon>
        <taxon>Burkholderiales</taxon>
        <taxon>Oxalobacteraceae</taxon>
        <taxon>Telluria group</taxon>
        <taxon>Massilia</taxon>
    </lineage>
</organism>
<dbReference type="Pfam" id="PF22588">
    <property type="entry name" value="dCache_1_like"/>
    <property type="match status" value="1"/>
</dbReference>
<dbReference type="InterPro" id="IPR000160">
    <property type="entry name" value="GGDEF_dom"/>
</dbReference>
<dbReference type="PANTHER" id="PTHR45138:SF9">
    <property type="entry name" value="DIGUANYLATE CYCLASE DGCM-RELATED"/>
    <property type="match status" value="1"/>
</dbReference>
<gene>
    <name evidence="5" type="ORF">ACFPN5_14870</name>
</gene>
<evidence type="ECO:0000256" key="3">
    <source>
        <dbReference type="SAM" id="Phobius"/>
    </source>
</evidence>
<accession>A0ABW0L897</accession>
<keyword evidence="3" id="KW-1133">Transmembrane helix</keyword>
<dbReference type="PROSITE" id="PS50887">
    <property type="entry name" value="GGDEF"/>
    <property type="match status" value="1"/>
</dbReference>
<dbReference type="InterPro" id="IPR029787">
    <property type="entry name" value="Nucleotide_cyclase"/>
</dbReference>
<dbReference type="SMART" id="SM00267">
    <property type="entry name" value="GGDEF"/>
    <property type="match status" value="1"/>
</dbReference>
<reference evidence="6" key="1">
    <citation type="journal article" date="2019" name="Int. J. Syst. Evol. Microbiol.">
        <title>The Global Catalogue of Microorganisms (GCM) 10K type strain sequencing project: providing services to taxonomists for standard genome sequencing and annotation.</title>
        <authorList>
            <consortium name="The Broad Institute Genomics Platform"/>
            <consortium name="The Broad Institute Genome Sequencing Center for Infectious Disease"/>
            <person name="Wu L."/>
            <person name="Ma J."/>
        </authorList>
    </citation>
    <scope>NUCLEOTIDE SEQUENCE [LARGE SCALE GENOMIC DNA]</scope>
    <source>
        <strain evidence="6">KACC 12649</strain>
    </source>
</reference>
<keyword evidence="5" id="KW-0548">Nucleotidyltransferase</keyword>
<dbReference type="CDD" id="cd01949">
    <property type="entry name" value="GGDEF"/>
    <property type="match status" value="1"/>
</dbReference>
<comment type="catalytic activity">
    <reaction evidence="2">
        <text>2 GTP = 3',3'-c-di-GMP + 2 diphosphate</text>
        <dbReference type="Rhea" id="RHEA:24898"/>
        <dbReference type="ChEBI" id="CHEBI:33019"/>
        <dbReference type="ChEBI" id="CHEBI:37565"/>
        <dbReference type="ChEBI" id="CHEBI:58805"/>
        <dbReference type="EC" id="2.7.7.65"/>
    </reaction>
</comment>
<sequence length="536" mass="58563">MAPLSIQGQLQSLSDRKRPAARLVAALLVLSCLLVCMLTGWEIWTSRREVLREAEVSTTNMARVLALHTETTMKVADIVLLDMVERAEREGLAAASGERLRTHLEHIARKASELHGLFIYNARGEWTATSLGRVQQGNNSDRDYFKYHQHNTGRSMHIGAPIRSRSSGVWIVPISRRLEHADGSFAGVALVTMRVDFFESAYSKLDVGDRGTILFALDTGTLYYRRPFVEGIIGLDISSGPFMQLYRRTGRVGTAMFTAKVDGVRRLYSYRHLDGFPLIVAAALSAEEIYAPWWSSALQLAGGLAFFIAILLWLGTKLLQQLAIRERLEQQLHLVSSGLAQANAELSSLALTDGLTQLANRRAFDAAVQRELARARREGSPVSLLILDVDHFKRFNDTYGHLAGDACLRRIASAIATQVTRPADLPARYGGEEFVVLLPATSPDGAAMVAERIRRAVTSLHIAHAYSSEGTVSVSIGGATIDAGSVGAGPADLIAAADAALYEAKGEGRNRFRFRPGSVVAGKTQQEALQDQEMHA</sequence>
<dbReference type="CDD" id="cd12914">
    <property type="entry name" value="PDC1_DGC_like"/>
    <property type="match status" value="1"/>
</dbReference>
<proteinExistence type="predicted"/>
<keyword evidence="5" id="KW-0808">Transferase</keyword>
<dbReference type="EMBL" id="JBHSMU010000015">
    <property type="protein sequence ID" value="MFC5461092.1"/>
    <property type="molecule type" value="Genomic_DNA"/>
</dbReference>
<evidence type="ECO:0000313" key="6">
    <source>
        <dbReference type="Proteomes" id="UP001596050"/>
    </source>
</evidence>